<dbReference type="GO" id="GO:0009312">
    <property type="term" value="P:oligosaccharide biosynthetic process"/>
    <property type="evidence" value="ECO:0007669"/>
    <property type="project" value="TreeGrafter"/>
</dbReference>
<dbReference type="Ensembl" id="ENSELUT00000036164.3">
    <property type="protein sequence ID" value="ENSELUP00000024659.3"/>
    <property type="gene ID" value="ENSELUG00000023396.3"/>
</dbReference>
<dbReference type="InterPro" id="IPR001675">
    <property type="entry name" value="Glyco_trans_29"/>
</dbReference>
<reference evidence="17" key="2">
    <citation type="submission" date="2020-02" db="EMBL/GenBank/DDBJ databases">
        <title>Esox lucius (northern pike) genome, fEsoLuc1, primary haplotype.</title>
        <authorList>
            <person name="Myers G."/>
            <person name="Karagic N."/>
            <person name="Meyer A."/>
            <person name="Pippel M."/>
            <person name="Reichard M."/>
            <person name="Winkler S."/>
            <person name="Tracey A."/>
            <person name="Sims Y."/>
            <person name="Howe K."/>
            <person name="Rhie A."/>
            <person name="Formenti G."/>
            <person name="Durbin R."/>
            <person name="Fedrigo O."/>
            <person name="Jarvis E.D."/>
        </authorList>
    </citation>
    <scope>NUCLEOTIDE SEQUENCE [LARGE SCALE GENOMIC DNA]</scope>
</reference>
<evidence type="ECO:0000256" key="4">
    <source>
        <dbReference type="ARBA" id="ARBA00022676"/>
    </source>
</evidence>
<reference evidence="18" key="1">
    <citation type="journal article" date="2014" name="PLoS ONE">
        <title>The genome and linkage map of the northern pike (Esox lucius): conserved synteny revealed between the salmonid sister group and the Neoteleostei.</title>
        <authorList>
            <person name="Rondeau E.B."/>
            <person name="Minkley D.R."/>
            <person name="Leong J.S."/>
            <person name="Messmer A.M."/>
            <person name="Jantzen J.R."/>
            <person name="von Schalburg K.R."/>
            <person name="Lemon C."/>
            <person name="Bird N.H."/>
            <person name="Koop B.F."/>
        </authorList>
    </citation>
    <scope>NUCLEOTIDE SEQUENCE</scope>
</reference>
<keyword evidence="18" id="KW-1185">Reference proteome</keyword>
<dbReference type="PANTHER" id="PTHR45941">
    <property type="entry name" value="ALPHA-N-ACETYLGALACTOSAMINIDE ALPHA-2,6-SIALYLTRANSFERASE 2-LIKE-RELATED"/>
    <property type="match status" value="1"/>
</dbReference>
<dbReference type="STRING" id="8010.ENSELUP00000024659"/>
<keyword evidence="8" id="KW-1133">Transmembrane helix</keyword>
<comment type="subcellular location">
    <subcellularLocation>
        <location evidence="1">Golgi apparatus membrane</location>
        <topology evidence="1">Single-pass type II membrane protein</topology>
    </subcellularLocation>
</comment>
<dbReference type="Pfam" id="PF00777">
    <property type="entry name" value="Glyco_transf_29"/>
    <property type="match status" value="1"/>
</dbReference>
<evidence type="ECO:0000256" key="2">
    <source>
        <dbReference type="ARBA" id="ARBA00004922"/>
    </source>
</evidence>
<dbReference type="GeneID" id="105009376"/>
<accession>A0A3P8Z779</accession>
<evidence type="ECO:0000256" key="16">
    <source>
        <dbReference type="ARBA" id="ARBA00052285"/>
    </source>
</evidence>
<evidence type="ECO:0000313" key="18">
    <source>
        <dbReference type="Proteomes" id="UP000265140"/>
    </source>
</evidence>
<protein>
    <recommendedName>
        <fullName evidence="14">alpha-N-acetylgalactosaminide alpha-2,6-sialyltransferase</fullName>
        <ecNumber evidence="14">2.4.3.3</ecNumber>
    </recommendedName>
</protein>
<dbReference type="KEGG" id="els:105009376"/>
<dbReference type="FunCoup" id="A0A3P8Z779">
    <property type="interactions" value="214"/>
</dbReference>
<comment type="catalytic activity">
    <reaction evidence="13">
        <text>a beta-D-galactosyl-(1-&gt;3)-N-acetyl-alpha-D-galactosaminyl derivative + CMP-N-acetyl-beta-neuraminate = a beta-D-galactosyl-(1-&gt;3)-[N-acetyl-alpha-neuraminyl-(2-&gt;6)]-N-acetyl-alpha-D-galactosaminyl derivative + CMP + H(+)</text>
        <dbReference type="Rhea" id="RHEA:11136"/>
        <dbReference type="ChEBI" id="CHEBI:15378"/>
        <dbReference type="ChEBI" id="CHEBI:57812"/>
        <dbReference type="ChEBI" id="CHEBI:60377"/>
        <dbReference type="ChEBI" id="CHEBI:133470"/>
        <dbReference type="ChEBI" id="CHEBI:140764"/>
        <dbReference type="EC" id="2.4.3.3"/>
    </reaction>
    <physiologicalReaction direction="left-to-right" evidence="13">
        <dbReference type="Rhea" id="RHEA:11137"/>
    </physiologicalReaction>
</comment>
<keyword evidence="12" id="KW-0325">Glycoprotein</keyword>
<sequence>MNMTRLVSPYTLLIAVCLLLYVLLYEYISEPSIWFISKERTWSMWLEPFDSPSNVDLNTNTTKTTAGENYTAITSKDKSKSMTPQQITLKITGKQNNRTSDQPRFRTYPTDQPSVEQRETLMFPLKKDNLNQYPNWDFEDVYIRDKLPRNTICPQSLVHSEDQSFKKAFIPDIQLYLHRKLLNVKEWNRLAHFNNPFGFMGYTNYTEIKEVVDLIPEPKEPLLSLGKRGCIRCAVVATGGILNGSRMGKEIDSHDYVFRMNGAVTKGYEEDVGNRTSVYVHSAHAIVQSPLIFQKCGYKEAPHDEGIKYVLIPEGNRDFRWLQGLFGKKPVVKGEYKNKLPWLYYSGQFDKKRFYVLHPDFLRYIRNRFLRSKALKASLWSIFRPTNGAFTLFLALHTCDEVDAYGFITENHHKYPNYYFDKQSDTKVIFYANHDYSLEIKTWKKLNDTKIIRLYQRI</sequence>
<keyword evidence="7" id="KW-0735">Signal-anchor</keyword>
<evidence type="ECO:0000256" key="1">
    <source>
        <dbReference type="ARBA" id="ARBA00004323"/>
    </source>
</evidence>
<evidence type="ECO:0000256" key="14">
    <source>
        <dbReference type="ARBA" id="ARBA00039109"/>
    </source>
</evidence>
<dbReference type="AlphaFoldDB" id="A0A3P8Z779"/>
<name>A0A3P8Z779_ESOLU</name>
<comment type="pathway">
    <text evidence="2">Protein modification; protein glycosylation.</text>
</comment>
<keyword evidence="11" id="KW-1015">Disulfide bond</keyword>
<dbReference type="OMA" id="YPSYYVE"/>
<dbReference type="Gene3D" id="3.90.1480.20">
    <property type="entry name" value="Glycosyl transferase family 29"/>
    <property type="match status" value="1"/>
</dbReference>
<comment type="similarity">
    <text evidence="3">Belongs to the glycosyltransferase 29 family.</text>
</comment>
<dbReference type="GO" id="GO:0001665">
    <property type="term" value="F:alpha-N-acetylgalactosaminide alpha-2,6-sialyltransferase activity"/>
    <property type="evidence" value="ECO:0007669"/>
    <property type="project" value="UniProtKB-EC"/>
</dbReference>
<dbReference type="FunFam" id="3.90.1480.20:FF:000015">
    <property type="entry name" value="Lactosylceramide alpha-2,3-sialyltransferase"/>
    <property type="match status" value="1"/>
</dbReference>
<keyword evidence="4" id="KW-0328">Glycosyltransferase</keyword>
<evidence type="ECO:0000256" key="5">
    <source>
        <dbReference type="ARBA" id="ARBA00022679"/>
    </source>
</evidence>
<evidence type="ECO:0000256" key="6">
    <source>
        <dbReference type="ARBA" id="ARBA00022692"/>
    </source>
</evidence>
<comment type="catalytic activity">
    <reaction evidence="16">
        <text>a 3-O-[N-acetyl-alpha-D-galactosaminyl]-L-threonyl-[protein] + CMP-N-acetyl-beta-neuraminate = a 3-O-[N-acetyl-alpha-neuraminosyl-(2-&gt;6)-N-acetyl-alpha-D-galactosaminyl]-L-threonyl-[protein] + CMP + H(+)</text>
        <dbReference type="Rhea" id="RHEA:81643"/>
        <dbReference type="Rhea" id="RHEA-COMP:11689"/>
        <dbReference type="Rhea" id="RHEA-COMP:19720"/>
        <dbReference type="ChEBI" id="CHEBI:15378"/>
        <dbReference type="ChEBI" id="CHEBI:57812"/>
        <dbReference type="ChEBI" id="CHEBI:60377"/>
        <dbReference type="ChEBI" id="CHEBI:87075"/>
        <dbReference type="ChEBI" id="CHEBI:231970"/>
    </reaction>
    <physiologicalReaction direction="left-to-right" evidence="16">
        <dbReference type="Rhea" id="RHEA:81644"/>
    </physiologicalReaction>
</comment>
<keyword evidence="5" id="KW-0808">Transferase</keyword>
<evidence type="ECO:0000313" key="17">
    <source>
        <dbReference type="Ensembl" id="ENSELUP00000024659.3"/>
    </source>
</evidence>
<reference evidence="17" key="4">
    <citation type="submission" date="2025-09" db="UniProtKB">
        <authorList>
            <consortium name="Ensembl"/>
        </authorList>
    </citation>
    <scope>IDENTIFICATION</scope>
</reference>
<reference evidence="17" key="3">
    <citation type="submission" date="2025-08" db="UniProtKB">
        <authorList>
            <consortium name="Ensembl"/>
        </authorList>
    </citation>
    <scope>IDENTIFICATION</scope>
</reference>
<dbReference type="GO" id="GO:0000139">
    <property type="term" value="C:Golgi membrane"/>
    <property type="evidence" value="ECO:0007669"/>
    <property type="project" value="UniProtKB-SubCell"/>
</dbReference>
<evidence type="ECO:0000256" key="13">
    <source>
        <dbReference type="ARBA" id="ARBA00036348"/>
    </source>
</evidence>
<dbReference type="PANTHER" id="PTHR45941:SF1">
    <property type="entry name" value="ALPHA-N-ACETYLGALACTOSAMINIDE ALPHA-2,6-SIALYLTRANSFERASE 1"/>
    <property type="match status" value="1"/>
</dbReference>
<evidence type="ECO:0000256" key="9">
    <source>
        <dbReference type="ARBA" id="ARBA00023034"/>
    </source>
</evidence>
<evidence type="ECO:0000256" key="3">
    <source>
        <dbReference type="ARBA" id="ARBA00006003"/>
    </source>
</evidence>
<evidence type="ECO:0000256" key="10">
    <source>
        <dbReference type="ARBA" id="ARBA00023136"/>
    </source>
</evidence>
<organism evidence="17 18">
    <name type="scientific">Esox lucius</name>
    <name type="common">Northern pike</name>
    <dbReference type="NCBI Taxonomy" id="8010"/>
    <lineage>
        <taxon>Eukaryota</taxon>
        <taxon>Metazoa</taxon>
        <taxon>Chordata</taxon>
        <taxon>Craniata</taxon>
        <taxon>Vertebrata</taxon>
        <taxon>Euteleostomi</taxon>
        <taxon>Actinopterygii</taxon>
        <taxon>Neopterygii</taxon>
        <taxon>Teleostei</taxon>
        <taxon>Protacanthopterygii</taxon>
        <taxon>Esociformes</taxon>
        <taxon>Esocidae</taxon>
        <taxon>Esox</taxon>
    </lineage>
</organism>
<dbReference type="Bgee" id="ENSELUG00000023396">
    <property type="expression patterns" value="Expressed in nose and 7 other cell types or tissues"/>
</dbReference>
<keyword evidence="9" id="KW-0333">Golgi apparatus</keyword>
<evidence type="ECO:0000256" key="11">
    <source>
        <dbReference type="ARBA" id="ARBA00023157"/>
    </source>
</evidence>
<dbReference type="InterPro" id="IPR038578">
    <property type="entry name" value="GT29-like_sf"/>
</dbReference>
<dbReference type="GeneTree" id="ENSGT00940000159930"/>
<keyword evidence="10" id="KW-0472">Membrane</keyword>
<evidence type="ECO:0000256" key="8">
    <source>
        <dbReference type="ARBA" id="ARBA00022989"/>
    </source>
</evidence>
<evidence type="ECO:0000256" key="12">
    <source>
        <dbReference type="ARBA" id="ARBA00023180"/>
    </source>
</evidence>
<keyword evidence="6" id="KW-0812">Transmembrane</keyword>
<proteinExistence type="inferred from homology"/>
<evidence type="ECO:0000256" key="7">
    <source>
        <dbReference type="ARBA" id="ARBA00022968"/>
    </source>
</evidence>
<dbReference type="EC" id="2.4.3.3" evidence="14"/>
<dbReference type="RefSeq" id="XP_010867098.1">
    <property type="nucleotide sequence ID" value="XM_010868796.4"/>
</dbReference>
<comment type="catalytic activity">
    <reaction evidence="15">
        <text>a 3-O-[N-acetyl-alpha-neuraminyl-(2-&gt;3)-beta-D-galactosyl-(1-&gt;3)-N-acetyl-alpha-D-galactosaminyl]-L-threonyl-[protein] + CMP-N-acetyl-beta-neuraminate = a 3-O-{alpha-Neu5Ac-(2-&gt;3)-beta-D-Gal-(1-&gt;3)-[alpha-Neu5Ac-(2-&gt;6)]-alpha-D-GalNAc}-L-threonyl-[protein] + CMP + H(+)</text>
        <dbReference type="Rhea" id="RHEA:81659"/>
        <dbReference type="Rhea" id="RHEA-COMP:14417"/>
        <dbReference type="Rhea" id="RHEA-COMP:16763"/>
        <dbReference type="ChEBI" id="CHEBI:15378"/>
        <dbReference type="ChEBI" id="CHEBI:57812"/>
        <dbReference type="ChEBI" id="CHEBI:60377"/>
        <dbReference type="ChEBI" id="CHEBI:139598"/>
        <dbReference type="ChEBI" id="CHEBI:156398"/>
    </reaction>
    <physiologicalReaction direction="left-to-right" evidence="15">
        <dbReference type="Rhea" id="RHEA:81660"/>
    </physiologicalReaction>
</comment>
<dbReference type="InParanoid" id="A0A3P8Z779"/>
<evidence type="ECO:0000256" key="15">
    <source>
        <dbReference type="ARBA" id="ARBA00050664"/>
    </source>
</evidence>
<dbReference type="Proteomes" id="UP000265140">
    <property type="component" value="Chromosome 6"/>
</dbReference>